<proteinExistence type="predicted"/>
<accession>A0ABV4AGX7</accession>
<evidence type="ECO:0008006" key="3">
    <source>
        <dbReference type="Google" id="ProtNLM"/>
    </source>
</evidence>
<dbReference type="RefSeq" id="WP_369454316.1">
    <property type="nucleotide sequence ID" value="NZ_JBGCUO010000001.1"/>
</dbReference>
<keyword evidence="2" id="KW-1185">Reference proteome</keyword>
<organism evidence="1 2">
    <name type="scientific">Isoalcanivorax beigongshangi</name>
    <dbReference type="NCBI Taxonomy" id="3238810"/>
    <lineage>
        <taxon>Bacteria</taxon>
        <taxon>Pseudomonadati</taxon>
        <taxon>Pseudomonadota</taxon>
        <taxon>Gammaproteobacteria</taxon>
        <taxon>Oceanospirillales</taxon>
        <taxon>Alcanivoracaceae</taxon>
        <taxon>Isoalcanivorax</taxon>
    </lineage>
</organism>
<dbReference type="EMBL" id="JBGCUO010000001">
    <property type="protein sequence ID" value="MEY1661078.1"/>
    <property type="molecule type" value="Genomic_DNA"/>
</dbReference>
<sequence length="116" mass="12826">MTILRPAAGNHRWSWLAALLLLCAQTQTLLHDVWHLRVLGQPAAHSVQLERDHGSSGPRLSDLACQHCVHLHALPPRSLWLPLAPLAPVLVERLPHHHAPLLPWLAPLSRAPPSLS</sequence>
<reference evidence="1 2" key="1">
    <citation type="submission" date="2024-07" db="EMBL/GenBank/DDBJ databases">
        <authorList>
            <person name="Ren Q."/>
        </authorList>
    </citation>
    <scope>NUCLEOTIDE SEQUENCE [LARGE SCALE GENOMIC DNA]</scope>
    <source>
        <strain evidence="1 2">REN37</strain>
    </source>
</reference>
<name>A0ABV4AGX7_9GAMM</name>
<evidence type="ECO:0000313" key="2">
    <source>
        <dbReference type="Proteomes" id="UP001562065"/>
    </source>
</evidence>
<gene>
    <name evidence="1" type="ORF">AB5I84_02825</name>
</gene>
<dbReference type="Proteomes" id="UP001562065">
    <property type="component" value="Unassembled WGS sequence"/>
</dbReference>
<evidence type="ECO:0000313" key="1">
    <source>
        <dbReference type="EMBL" id="MEY1661078.1"/>
    </source>
</evidence>
<comment type="caution">
    <text evidence="1">The sequence shown here is derived from an EMBL/GenBank/DDBJ whole genome shotgun (WGS) entry which is preliminary data.</text>
</comment>
<protein>
    <recommendedName>
        <fullName evidence="3">DUF2946 domain-containing protein</fullName>
    </recommendedName>
</protein>